<dbReference type="GO" id="GO:0003677">
    <property type="term" value="F:DNA binding"/>
    <property type="evidence" value="ECO:0007669"/>
    <property type="project" value="UniProtKB-UniRule"/>
</dbReference>
<dbReference type="AlphaFoldDB" id="A0A066Z234"/>
<dbReference type="EMBL" id="JNBY01000093">
    <property type="protein sequence ID" value="KDN84411.1"/>
    <property type="molecule type" value="Genomic_DNA"/>
</dbReference>
<dbReference type="Proteomes" id="UP000027178">
    <property type="component" value="Unassembled WGS sequence"/>
</dbReference>
<dbReference type="Pfam" id="PF00589">
    <property type="entry name" value="Phage_integrase"/>
    <property type="match status" value="1"/>
</dbReference>
<proteinExistence type="inferred from homology"/>
<dbReference type="PROSITE" id="PS51898">
    <property type="entry name" value="TYR_RECOMBINASE"/>
    <property type="match status" value="1"/>
</dbReference>
<keyword evidence="3 5" id="KW-0238">DNA-binding</keyword>
<evidence type="ECO:0000259" key="8">
    <source>
        <dbReference type="PROSITE" id="PS51900"/>
    </source>
</evidence>
<dbReference type="HOGENOM" id="CLU_027562_17_1_11"/>
<name>A0A066Z234_9ACTN</name>
<dbReference type="GO" id="GO:0006310">
    <property type="term" value="P:DNA recombination"/>
    <property type="evidence" value="ECO:0007669"/>
    <property type="project" value="UniProtKB-KW"/>
</dbReference>
<evidence type="ECO:0000256" key="1">
    <source>
        <dbReference type="ARBA" id="ARBA00008857"/>
    </source>
</evidence>
<evidence type="ECO:0000313" key="9">
    <source>
        <dbReference type="EMBL" id="KDN84411.1"/>
    </source>
</evidence>
<dbReference type="InterPro" id="IPR004107">
    <property type="entry name" value="Integrase_SAM-like_N"/>
</dbReference>
<dbReference type="Pfam" id="PF14659">
    <property type="entry name" value="Phage_int_SAM_3"/>
    <property type="match status" value="1"/>
</dbReference>
<feature type="domain" description="Tyr recombinase" evidence="7">
    <location>
        <begin position="234"/>
        <end position="447"/>
    </location>
</feature>
<keyword evidence="4" id="KW-0233">DNA recombination</keyword>
<evidence type="ECO:0000313" key="10">
    <source>
        <dbReference type="Proteomes" id="UP000027178"/>
    </source>
</evidence>
<dbReference type="InterPro" id="IPR002104">
    <property type="entry name" value="Integrase_catalytic"/>
</dbReference>
<organism evidence="9 10">
    <name type="scientific">Kitasatospora cheerisanensis KCTC 2395</name>
    <dbReference type="NCBI Taxonomy" id="1348663"/>
    <lineage>
        <taxon>Bacteria</taxon>
        <taxon>Bacillati</taxon>
        <taxon>Actinomycetota</taxon>
        <taxon>Actinomycetes</taxon>
        <taxon>Kitasatosporales</taxon>
        <taxon>Streptomycetaceae</taxon>
        <taxon>Kitasatospora</taxon>
    </lineage>
</organism>
<comment type="similarity">
    <text evidence="1">Belongs to the 'phage' integrase family.</text>
</comment>
<dbReference type="PANTHER" id="PTHR30349">
    <property type="entry name" value="PHAGE INTEGRASE-RELATED"/>
    <property type="match status" value="1"/>
</dbReference>
<dbReference type="InterPro" id="IPR011010">
    <property type="entry name" value="DNA_brk_join_enz"/>
</dbReference>
<dbReference type="PATRIC" id="fig|1348663.4.peg.4051"/>
<evidence type="ECO:0000256" key="4">
    <source>
        <dbReference type="ARBA" id="ARBA00023172"/>
    </source>
</evidence>
<reference evidence="9 10" key="1">
    <citation type="submission" date="2014-05" db="EMBL/GenBank/DDBJ databases">
        <title>Draft Genome Sequence of Kitasatospora cheerisanensis KCTC 2395.</title>
        <authorList>
            <person name="Nam D.H."/>
        </authorList>
    </citation>
    <scope>NUCLEOTIDE SEQUENCE [LARGE SCALE GENOMIC DNA]</scope>
    <source>
        <strain evidence="9 10">KCTC 2395</strain>
    </source>
</reference>
<feature type="domain" description="Core-binding (CB)" evidence="8">
    <location>
        <begin position="63"/>
        <end position="192"/>
    </location>
</feature>
<dbReference type="InterPro" id="IPR050090">
    <property type="entry name" value="Tyrosine_recombinase_XerCD"/>
</dbReference>
<dbReference type="InterPro" id="IPR044068">
    <property type="entry name" value="CB"/>
</dbReference>
<accession>A0A066Z234</accession>
<keyword evidence="10" id="KW-1185">Reference proteome</keyword>
<keyword evidence="2" id="KW-0229">DNA integration</keyword>
<sequence>MKDAQTTLDAVRAVLALADEDDADAQRRVGDLLADVAKRRAPIPKPEEVKLRLGVGVPLDGAMTVADWLDTWFASKKTRTTTNNGYETHIRVHLKPHLGHLRLDRLNSGHVQAMFDAITDQNEVIAAENQARREQVLRTRASRPGAPTAEEAAQLAAERARLAEMKPFRRITGPATRQRIRSTLRAALNAAIVRRLITHNPAKHLEMASGKRPKAVLWTAQHVEHWRKTGETPSAVMVWTLPQFGEFLDAAEDHRLYALYHLMGFRGLRRGEAVGQNERDVDLDLAELTVAKEIVQDGWTPIETEPKTDGSAATIGLDSVTVQVLREHRARKAAERAAVLQARAEYLEAGGDPATAPVWIDSGKEFVAPDGGWLHPQQVSDEFEKIREAAGLPPINLRDIRHVAATVIHGGGGDVHVIKEVLRHSTIKLASDTYTSLLKEVDLEVAERAAAAVPRARRRPPAETSGPDAEDSGERFPEAPEG</sequence>
<dbReference type="PROSITE" id="PS51900">
    <property type="entry name" value="CB"/>
    <property type="match status" value="1"/>
</dbReference>
<feature type="compositionally biased region" description="Basic and acidic residues" evidence="6">
    <location>
        <begin position="472"/>
        <end position="482"/>
    </location>
</feature>
<dbReference type="InterPro" id="IPR010998">
    <property type="entry name" value="Integrase_recombinase_N"/>
</dbReference>
<evidence type="ECO:0000256" key="3">
    <source>
        <dbReference type="ARBA" id="ARBA00023125"/>
    </source>
</evidence>
<evidence type="ECO:0000256" key="2">
    <source>
        <dbReference type="ARBA" id="ARBA00022908"/>
    </source>
</evidence>
<dbReference type="Gene3D" id="1.10.150.130">
    <property type="match status" value="1"/>
</dbReference>
<dbReference type="eggNOG" id="COG0582">
    <property type="taxonomic scope" value="Bacteria"/>
</dbReference>
<feature type="region of interest" description="Disordered" evidence="6">
    <location>
        <begin position="449"/>
        <end position="482"/>
    </location>
</feature>
<comment type="caution">
    <text evidence="9">The sequence shown here is derived from an EMBL/GenBank/DDBJ whole genome shotgun (WGS) entry which is preliminary data.</text>
</comment>
<evidence type="ECO:0000256" key="6">
    <source>
        <dbReference type="SAM" id="MobiDB-lite"/>
    </source>
</evidence>
<evidence type="ECO:0000256" key="5">
    <source>
        <dbReference type="PROSITE-ProRule" id="PRU01248"/>
    </source>
</evidence>
<gene>
    <name evidence="9" type="ORF">KCH_42020</name>
</gene>
<dbReference type="GO" id="GO:0015074">
    <property type="term" value="P:DNA integration"/>
    <property type="evidence" value="ECO:0007669"/>
    <property type="project" value="UniProtKB-KW"/>
</dbReference>
<dbReference type="InterPro" id="IPR013762">
    <property type="entry name" value="Integrase-like_cat_sf"/>
</dbReference>
<dbReference type="Gene3D" id="1.10.443.10">
    <property type="entry name" value="Intergrase catalytic core"/>
    <property type="match status" value="1"/>
</dbReference>
<dbReference type="SUPFAM" id="SSF56349">
    <property type="entry name" value="DNA breaking-rejoining enzymes"/>
    <property type="match status" value="1"/>
</dbReference>
<protein>
    <submittedName>
        <fullName evidence="9">Integrase</fullName>
    </submittedName>
</protein>
<evidence type="ECO:0000259" key="7">
    <source>
        <dbReference type="PROSITE" id="PS51898"/>
    </source>
</evidence>
<dbReference type="PANTHER" id="PTHR30349:SF41">
    <property type="entry name" value="INTEGRASE_RECOMBINASE PROTEIN MJ0367-RELATED"/>
    <property type="match status" value="1"/>
</dbReference>